<organism evidence="3">
    <name type="scientific">Schistosoma curassoni</name>
    <dbReference type="NCBI Taxonomy" id="6186"/>
    <lineage>
        <taxon>Eukaryota</taxon>
        <taxon>Metazoa</taxon>
        <taxon>Spiralia</taxon>
        <taxon>Lophotrochozoa</taxon>
        <taxon>Platyhelminthes</taxon>
        <taxon>Trematoda</taxon>
        <taxon>Digenea</taxon>
        <taxon>Strigeidida</taxon>
        <taxon>Schistosomatoidea</taxon>
        <taxon>Schistosomatidae</taxon>
        <taxon>Schistosoma</taxon>
    </lineage>
</organism>
<reference evidence="3" key="1">
    <citation type="submission" date="2016-06" db="UniProtKB">
        <authorList>
            <consortium name="WormBaseParasite"/>
        </authorList>
    </citation>
    <scope>IDENTIFICATION</scope>
</reference>
<proteinExistence type="predicted"/>
<evidence type="ECO:0000313" key="1">
    <source>
        <dbReference type="EMBL" id="VDP53694.1"/>
    </source>
</evidence>
<name>A0A183KF93_9TREM</name>
<protein>
    <submittedName>
        <fullName evidence="3">t-SNARE coiled-coil homology domain-containing protein</fullName>
    </submittedName>
</protein>
<keyword evidence="2" id="KW-1185">Reference proteome</keyword>
<dbReference type="AlphaFoldDB" id="A0A183KF93"/>
<dbReference type="WBParaSite" id="SCUD_0001369001-mRNA-1">
    <property type="protein sequence ID" value="SCUD_0001369001-mRNA-1"/>
    <property type="gene ID" value="SCUD_0001369001"/>
</dbReference>
<sequence length="142" mass="15816">MKRKEDFLYNSVDMDVPEMQAGNSRVQYPKFRVFDKVISPIANSTQLETSPSTSECKHAGGAVLDQLYTAVLKISSAINDLTKTINNMSSAITDLNVNVNQLLSKSNERKRPRQFDCGLSSQQFPLSSEQELQMLDTDGNGH</sequence>
<accession>A0A183KF93</accession>
<evidence type="ECO:0000313" key="2">
    <source>
        <dbReference type="Proteomes" id="UP000279833"/>
    </source>
</evidence>
<dbReference type="EMBL" id="UZAK01036073">
    <property type="protein sequence ID" value="VDP53694.1"/>
    <property type="molecule type" value="Genomic_DNA"/>
</dbReference>
<reference evidence="1 2" key="2">
    <citation type="submission" date="2018-11" db="EMBL/GenBank/DDBJ databases">
        <authorList>
            <consortium name="Pathogen Informatics"/>
        </authorList>
    </citation>
    <scope>NUCLEOTIDE SEQUENCE [LARGE SCALE GENOMIC DNA]</scope>
    <source>
        <strain evidence="1">Dakar</strain>
        <strain evidence="2">Dakar, Senegal</strain>
    </source>
</reference>
<dbReference type="Proteomes" id="UP000279833">
    <property type="component" value="Unassembled WGS sequence"/>
</dbReference>
<gene>
    <name evidence="1" type="ORF">SCUD_LOCUS13687</name>
</gene>
<evidence type="ECO:0000313" key="3">
    <source>
        <dbReference type="WBParaSite" id="SCUD_0001369001-mRNA-1"/>
    </source>
</evidence>